<dbReference type="Pfam" id="PF25234">
    <property type="entry name" value="Periphilin_C"/>
    <property type="match status" value="1"/>
</dbReference>
<name>A0AAV7QCA3_PLEWA</name>
<feature type="region of interest" description="Disordered" evidence="1">
    <location>
        <begin position="462"/>
        <end position="501"/>
    </location>
</feature>
<dbReference type="AlphaFoldDB" id="A0AAV7QCA3"/>
<evidence type="ECO:0000313" key="4">
    <source>
        <dbReference type="Proteomes" id="UP001066276"/>
    </source>
</evidence>
<dbReference type="CDD" id="cd22896">
    <property type="entry name" value="periphilin-like"/>
    <property type="match status" value="1"/>
</dbReference>
<feature type="region of interest" description="Disordered" evidence="1">
    <location>
        <begin position="384"/>
        <end position="433"/>
    </location>
</feature>
<protein>
    <recommendedName>
        <fullName evidence="2">Periphilin-1 C-terminal domain-containing protein</fullName>
    </recommendedName>
</protein>
<sequence length="599" mass="65661">MTRPRLELREETRTRIAYITNRGLPSLEENGLVTSKHPCTKKPHSTSFGSAPHNTMFPHTGGGSWRSSLFPQDGSMPHPRDPRTAARANYPSNHQAYEAGSGWTQGWPNPAQWGYPCQQVPTPPYQSGWIPNVAPQPGVNCPPVGVPPPGVNWSGFPVVSYPVGQKENQNKEGGGDHVKNGCPEGSDLSLFLSHYCNPKPARHLVPVSIADKEQGVPDAKASVDSNDSENKSLLEKMDSAVKEGTKEQFADEKDGASKNTGIDLSRETPASPTSLEGDFLLEKVDQTPSMKRKVVSIEKPDSTSSKGEKRLILENSNCTPSEEGLKSPFDELDSLISMGRKGAAVEKPDSATSTWTGSLLEKTITPGKPERTVTVGERGVVLGKSDRTFSSTEKGMSLGKSERTASSRESMGRSDRAASSREANTSLGKHDWATVKRERRTSLEKLDRASFAHCDRAPYTADPAARKNACSDSASTRTSTPVGEEADTSHQTKTNIKANKDANRTDLQDLLITVAQEVGENNPDARTAAVLRKKEEIEREYEQNCRTFFLVAAMLLEREPSIEQTVVSALRKTLRELSKQCEQELQNFIERYDRGIIRC</sequence>
<feature type="region of interest" description="Disordered" evidence="1">
    <location>
        <begin position="242"/>
        <end position="278"/>
    </location>
</feature>
<dbReference type="GO" id="GO:0045892">
    <property type="term" value="P:negative regulation of DNA-templated transcription"/>
    <property type="evidence" value="ECO:0007669"/>
    <property type="project" value="InterPro"/>
</dbReference>
<accession>A0AAV7QCA3</accession>
<dbReference type="InterPro" id="IPR028851">
    <property type="entry name" value="Pphln1"/>
</dbReference>
<evidence type="ECO:0000313" key="3">
    <source>
        <dbReference type="EMBL" id="KAJ1137933.1"/>
    </source>
</evidence>
<reference evidence="3" key="1">
    <citation type="journal article" date="2022" name="bioRxiv">
        <title>Sequencing and chromosome-scale assembly of the giantPleurodeles waltlgenome.</title>
        <authorList>
            <person name="Brown T."/>
            <person name="Elewa A."/>
            <person name="Iarovenko S."/>
            <person name="Subramanian E."/>
            <person name="Araus A.J."/>
            <person name="Petzold A."/>
            <person name="Susuki M."/>
            <person name="Suzuki K.-i.T."/>
            <person name="Hayashi T."/>
            <person name="Toyoda A."/>
            <person name="Oliveira C."/>
            <person name="Osipova E."/>
            <person name="Leigh N.D."/>
            <person name="Simon A."/>
            <person name="Yun M.H."/>
        </authorList>
    </citation>
    <scope>NUCLEOTIDE SEQUENCE</scope>
    <source>
        <strain evidence="3">20211129_DDA</strain>
        <tissue evidence="3">Liver</tissue>
    </source>
</reference>
<keyword evidence="4" id="KW-1185">Reference proteome</keyword>
<dbReference type="GO" id="GO:0045814">
    <property type="term" value="P:negative regulation of gene expression, epigenetic"/>
    <property type="evidence" value="ECO:0007669"/>
    <property type="project" value="TreeGrafter"/>
</dbReference>
<organism evidence="3 4">
    <name type="scientific">Pleurodeles waltl</name>
    <name type="common">Iberian ribbed newt</name>
    <dbReference type="NCBI Taxonomy" id="8319"/>
    <lineage>
        <taxon>Eukaryota</taxon>
        <taxon>Metazoa</taxon>
        <taxon>Chordata</taxon>
        <taxon>Craniata</taxon>
        <taxon>Vertebrata</taxon>
        <taxon>Euteleostomi</taxon>
        <taxon>Amphibia</taxon>
        <taxon>Batrachia</taxon>
        <taxon>Caudata</taxon>
        <taxon>Salamandroidea</taxon>
        <taxon>Salamandridae</taxon>
        <taxon>Pleurodelinae</taxon>
        <taxon>Pleurodeles</taxon>
    </lineage>
</organism>
<evidence type="ECO:0000259" key="2">
    <source>
        <dbReference type="Pfam" id="PF25234"/>
    </source>
</evidence>
<dbReference type="Proteomes" id="UP001066276">
    <property type="component" value="Chromosome 6"/>
</dbReference>
<dbReference type="GO" id="GO:0005654">
    <property type="term" value="C:nucleoplasm"/>
    <property type="evidence" value="ECO:0007669"/>
    <property type="project" value="TreeGrafter"/>
</dbReference>
<dbReference type="PANTHER" id="PTHR15836">
    <property type="entry name" value="PERIPHILIN 1"/>
    <property type="match status" value="1"/>
</dbReference>
<feature type="region of interest" description="Disordered" evidence="1">
    <location>
        <begin position="57"/>
        <end position="83"/>
    </location>
</feature>
<feature type="compositionally biased region" description="Polar residues" evidence="1">
    <location>
        <begin position="257"/>
        <end position="274"/>
    </location>
</feature>
<evidence type="ECO:0000256" key="1">
    <source>
        <dbReference type="SAM" id="MobiDB-lite"/>
    </source>
</evidence>
<dbReference type="InterPro" id="IPR057603">
    <property type="entry name" value="Periphilin-1_C"/>
</dbReference>
<proteinExistence type="predicted"/>
<dbReference type="GO" id="GO:0097355">
    <property type="term" value="P:protein localization to heterochromatin"/>
    <property type="evidence" value="ECO:0007669"/>
    <property type="project" value="TreeGrafter"/>
</dbReference>
<feature type="compositionally biased region" description="Polar residues" evidence="1">
    <location>
        <begin position="470"/>
        <end position="481"/>
    </location>
</feature>
<gene>
    <name evidence="3" type="ORF">NDU88_004327</name>
</gene>
<dbReference type="PANTHER" id="PTHR15836:SF4">
    <property type="entry name" value="PERIPHILIN-1"/>
    <property type="match status" value="1"/>
</dbReference>
<comment type="caution">
    <text evidence="3">The sequence shown here is derived from an EMBL/GenBank/DDBJ whole genome shotgun (WGS) entry which is preliminary data.</text>
</comment>
<feature type="compositionally biased region" description="Basic and acidic residues" evidence="1">
    <location>
        <begin position="242"/>
        <end position="256"/>
    </location>
</feature>
<dbReference type="EMBL" id="JANPWB010000010">
    <property type="protein sequence ID" value="KAJ1137933.1"/>
    <property type="molecule type" value="Genomic_DNA"/>
</dbReference>
<feature type="compositionally biased region" description="Basic and acidic residues" evidence="1">
    <location>
        <begin position="400"/>
        <end position="419"/>
    </location>
</feature>
<feature type="domain" description="Periphilin-1 C-terminal" evidence="2">
    <location>
        <begin position="518"/>
        <end position="594"/>
    </location>
</feature>